<gene>
    <name evidence="2" type="ORF">EDC62_2120</name>
</gene>
<keyword evidence="1" id="KW-0732">Signal</keyword>
<accession>A0A3N4U2C3</accession>
<dbReference type="OrthoDB" id="6979445at2"/>
<name>A0A3N4U2C3_9BURK</name>
<evidence type="ECO:0008006" key="4">
    <source>
        <dbReference type="Google" id="ProtNLM"/>
    </source>
</evidence>
<keyword evidence="3" id="KW-1185">Reference proteome</keyword>
<organism evidence="2 3">
    <name type="scientific">Tibeticola sediminis</name>
    <dbReference type="NCBI Taxonomy" id="1917811"/>
    <lineage>
        <taxon>Bacteria</taxon>
        <taxon>Pseudomonadati</taxon>
        <taxon>Pseudomonadota</taxon>
        <taxon>Betaproteobacteria</taxon>
        <taxon>Burkholderiales</taxon>
        <taxon>Comamonadaceae</taxon>
        <taxon>Tibeticola</taxon>
    </lineage>
</organism>
<proteinExistence type="predicted"/>
<evidence type="ECO:0000313" key="2">
    <source>
        <dbReference type="EMBL" id="RPE64996.1"/>
    </source>
</evidence>
<feature type="signal peptide" evidence="1">
    <location>
        <begin position="1"/>
        <end position="21"/>
    </location>
</feature>
<protein>
    <recommendedName>
        <fullName evidence="4">Lipoprotein</fullName>
    </recommendedName>
</protein>
<evidence type="ECO:0000256" key="1">
    <source>
        <dbReference type="SAM" id="SignalP"/>
    </source>
</evidence>
<dbReference type="PROSITE" id="PS51257">
    <property type="entry name" value="PROKAR_LIPOPROTEIN"/>
    <property type="match status" value="1"/>
</dbReference>
<reference evidence="2 3" key="1">
    <citation type="submission" date="2018-11" db="EMBL/GenBank/DDBJ databases">
        <title>Genomic Encyclopedia of Type Strains, Phase IV (KMG-IV): sequencing the most valuable type-strain genomes for metagenomic binning, comparative biology and taxonomic classification.</title>
        <authorList>
            <person name="Goeker M."/>
        </authorList>
    </citation>
    <scope>NUCLEOTIDE SEQUENCE [LARGE SCALE GENOMIC DNA]</scope>
    <source>
        <strain evidence="2 3">DSM 101684</strain>
    </source>
</reference>
<dbReference type="Proteomes" id="UP000272193">
    <property type="component" value="Unassembled WGS sequence"/>
</dbReference>
<dbReference type="AlphaFoldDB" id="A0A3N4U2C3"/>
<sequence length="192" mass="21054">MHRLMRILACSSLAASLAACSSLLPRGSSVTLSPFASYEEAKAAFDRIEPYQTPVAKLAELGFDPAATANVTVIPYPEVVARLAPHPGVPLDALDRGVRDCLLAQTACRAYVYRFSQQSRKREGEFLTDFFNFRRITHIEGWRFEAMVVARDGLVLFKNAGGEPRIDLTERQVNPLGPFQSGGEAAAGLIKR</sequence>
<feature type="chain" id="PRO_5017963991" description="Lipoprotein" evidence="1">
    <location>
        <begin position="22"/>
        <end position="192"/>
    </location>
</feature>
<dbReference type="EMBL" id="RKQL01000005">
    <property type="protein sequence ID" value="RPE64996.1"/>
    <property type="molecule type" value="Genomic_DNA"/>
</dbReference>
<evidence type="ECO:0000313" key="3">
    <source>
        <dbReference type="Proteomes" id="UP000272193"/>
    </source>
</evidence>
<comment type="caution">
    <text evidence="2">The sequence shown here is derived from an EMBL/GenBank/DDBJ whole genome shotgun (WGS) entry which is preliminary data.</text>
</comment>